<evidence type="ECO:0000313" key="3">
    <source>
        <dbReference type="Proteomes" id="UP000762676"/>
    </source>
</evidence>
<reference evidence="2 3" key="1">
    <citation type="journal article" date="2021" name="Elife">
        <title>Chloroplast acquisition without the gene transfer in kleptoplastic sea slugs, Plakobranchus ocellatus.</title>
        <authorList>
            <person name="Maeda T."/>
            <person name="Takahashi S."/>
            <person name="Yoshida T."/>
            <person name="Shimamura S."/>
            <person name="Takaki Y."/>
            <person name="Nagai Y."/>
            <person name="Toyoda A."/>
            <person name="Suzuki Y."/>
            <person name="Arimoto A."/>
            <person name="Ishii H."/>
            <person name="Satoh N."/>
            <person name="Nishiyama T."/>
            <person name="Hasebe M."/>
            <person name="Maruyama T."/>
            <person name="Minagawa J."/>
            <person name="Obokata J."/>
            <person name="Shigenobu S."/>
        </authorList>
    </citation>
    <scope>NUCLEOTIDE SEQUENCE [LARGE SCALE GENOMIC DNA]</scope>
</reference>
<organism evidence="2 3">
    <name type="scientific">Elysia marginata</name>
    <dbReference type="NCBI Taxonomy" id="1093978"/>
    <lineage>
        <taxon>Eukaryota</taxon>
        <taxon>Metazoa</taxon>
        <taxon>Spiralia</taxon>
        <taxon>Lophotrochozoa</taxon>
        <taxon>Mollusca</taxon>
        <taxon>Gastropoda</taxon>
        <taxon>Heterobranchia</taxon>
        <taxon>Euthyneura</taxon>
        <taxon>Panpulmonata</taxon>
        <taxon>Sacoglossa</taxon>
        <taxon>Placobranchoidea</taxon>
        <taxon>Plakobranchidae</taxon>
        <taxon>Elysia</taxon>
    </lineage>
</organism>
<feature type="compositionally biased region" description="Basic residues" evidence="1">
    <location>
        <begin position="92"/>
        <end position="101"/>
    </location>
</feature>
<proteinExistence type="predicted"/>
<dbReference type="AlphaFoldDB" id="A0AAV4GYG1"/>
<comment type="caution">
    <text evidence="2">The sequence shown here is derived from an EMBL/GenBank/DDBJ whole genome shotgun (WGS) entry which is preliminary data.</text>
</comment>
<name>A0AAV4GYG1_9GAST</name>
<keyword evidence="3" id="KW-1185">Reference proteome</keyword>
<sequence>MTFAVIKGKTRSMLLKMHSTKEGKRGELYAFPGAGGFVRDESFLIINNYIDTSGDGSEHTLDCATDSLFNDMYGATMNPTIAHDESEPIHHPVTRRKVTPL</sequence>
<evidence type="ECO:0000256" key="1">
    <source>
        <dbReference type="SAM" id="MobiDB-lite"/>
    </source>
</evidence>
<accession>A0AAV4GYG1</accession>
<protein>
    <submittedName>
        <fullName evidence="2">Uncharacterized protein</fullName>
    </submittedName>
</protein>
<dbReference type="EMBL" id="BMAT01008677">
    <property type="protein sequence ID" value="GFR90583.1"/>
    <property type="molecule type" value="Genomic_DNA"/>
</dbReference>
<gene>
    <name evidence="2" type="ORF">ElyMa_004307600</name>
</gene>
<evidence type="ECO:0000313" key="2">
    <source>
        <dbReference type="EMBL" id="GFR90583.1"/>
    </source>
</evidence>
<dbReference type="Proteomes" id="UP000762676">
    <property type="component" value="Unassembled WGS sequence"/>
</dbReference>
<feature type="region of interest" description="Disordered" evidence="1">
    <location>
        <begin position="80"/>
        <end position="101"/>
    </location>
</feature>